<comment type="cofactor">
    <cofactor evidence="1">
        <name>Fe(3+)</name>
        <dbReference type="ChEBI" id="CHEBI:29034"/>
    </cofactor>
</comment>
<comment type="caution">
    <text evidence="8">The sequence shown here is derived from an EMBL/GenBank/DDBJ whole genome shotgun (WGS) entry which is preliminary data.</text>
</comment>
<dbReference type="GeneID" id="95984449"/>
<evidence type="ECO:0000256" key="3">
    <source>
        <dbReference type="ARBA" id="ARBA00022723"/>
    </source>
</evidence>
<dbReference type="Proteomes" id="UP001565368">
    <property type="component" value="Unassembled WGS sequence"/>
</dbReference>
<dbReference type="InterPro" id="IPR015889">
    <property type="entry name" value="Intradiol_dOase_core"/>
</dbReference>
<dbReference type="InterPro" id="IPR007535">
    <property type="entry name" value="Catechol_dOase_N"/>
</dbReference>
<dbReference type="Pfam" id="PF04444">
    <property type="entry name" value="Dioxygenase_N"/>
    <property type="match status" value="1"/>
</dbReference>
<evidence type="ECO:0000259" key="7">
    <source>
        <dbReference type="PROSITE" id="PS00083"/>
    </source>
</evidence>
<evidence type="ECO:0000256" key="5">
    <source>
        <dbReference type="ARBA" id="ARBA00023002"/>
    </source>
</evidence>
<evidence type="ECO:0000256" key="4">
    <source>
        <dbReference type="ARBA" id="ARBA00022964"/>
    </source>
</evidence>
<dbReference type="PANTHER" id="PTHR33711">
    <property type="entry name" value="DIOXYGENASE, PUTATIVE (AFU_ORTHOLOGUE AFUA_2G02910)-RELATED"/>
    <property type="match status" value="1"/>
</dbReference>
<dbReference type="RefSeq" id="XP_069209367.1">
    <property type="nucleotide sequence ID" value="XM_069351949.1"/>
</dbReference>
<dbReference type="GO" id="GO:0018576">
    <property type="term" value="F:catechol 1,2-dioxygenase activity"/>
    <property type="evidence" value="ECO:0007669"/>
    <property type="project" value="UniProtKB-EC"/>
</dbReference>
<dbReference type="Pfam" id="PF00775">
    <property type="entry name" value="Dioxygenase_C"/>
    <property type="match status" value="1"/>
</dbReference>
<keyword evidence="5 8" id="KW-0560">Oxidoreductase</keyword>
<evidence type="ECO:0000313" key="9">
    <source>
        <dbReference type="Proteomes" id="UP001565368"/>
    </source>
</evidence>
<keyword evidence="3" id="KW-0479">Metal-binding</keyword>
<reference evidence="8 9" key="1">
    <citation type="submission" date="2023-08" db="EMBL/GenBank/DDBJ databases">
        <title>Annotated Genome Sequence of Vanrija albida AlHP1.</title>
        <authorList>
            <person name="Herzog R."/>
        </authorList>
    </citation>
    <scope>NUCLEOTIDE SEQUENCE [LARGE SCALE GENOMIC DNA]</scope>
    <source>
        <strain evidence="8 9">AlHP1</strain>
    </source>
</reference>
<protein>
    <submittedName>
        <fullName evidence="8">Catechol 1,2-dioxygenase</fullName>
        <ecNumber evidence="8">1.13.11.1</ecNumber>
    </submittedName>
</protein>
<keyword evidence="9" id="KW-1185">Reference proteome</keyword>
<dbReference type="EC" id="1.13.11.1" evidence="8"/>
<dbReference type="EMBL" id="JBBXJM010000003">
    <property type="protein sequence ID" value="KAL1409423.1"/>
    <property type="molecule type" value="Genomic_DNA"/>
</dbReference>
<name>A0ABR3Q428_9TREE</name>
<dbReference type="SUPFAM" id="SSF49482">
    <property type="entry name" value="Aromatic compound dioxygenase"/>
    <property type="match status" value="1"/>
</dbReference>
<feature type="domain" description="Intradiol ring-cleavage dioxygenases" evidence="7">
    <location>
        <begin position="145"/>
        <end position="173"/>
    </location>
</feature>
<keyword evidence="4" id="KW-0223">Dioxygenase</keyword>
<evidence type="ECO:0000256" key="1">
    <source>
        <dbReference type="ARBA" id="ARBA00001965"/>
    </source>
</evidence>
<dbReference type="InterPro" id="IPR000627">
    <property type="entry name" value="Intradiol_dOase_C"/>
</dbReference>
<sequence>MSNIDFSAYTDSVVNAIGPKASPRVKQAFPILIRKIHEFLIEADVTTEEWMEACNLMVEAGAISSEKRNEVVLVTDVLGIESLVNTLDQTRVQRKAANGVANSSAKENPTDSAILGPFYRSGVPVQPNGTCIIRQDEPGAPYTHLFGTIYGADGKPLPNALVDIWHDAPDGFYDAQSPEKPEYHCRGRFKTDAEGRYSTVCLRPTAYPIPFDHSAGKLLQMMDRHPYRPAHIHFWIEADGHKTLVTQIFDSDSDYLTDDAVFAVRDKLIVYFQPISKDYTPPKECEGKMKFELQQDFHLQKAE</sequence>
<dbReference type="PANTHER" id="PTHR33711:SF7">
    <property type="entry name" value="INTRADIOL RING-CLEAVAGE DIOXYGENASES DOMAIN-CONTAINING PROTEIN-RELATED"/>
    <property type="match status" value="1"/>
</dbReference>
<dbReference type="InterPro" id="IPR050770">
    <property type="entry name" value="Intradiol_RC_Dioxygenase"/>
</dbReference>
<proteinExistence type="inferred from homology"/>
<gene>
    <name evidence="8" type="primary">HQD2</name>
    <name evidence="8" type="ORF">Q8F55_003406</name>
</gene>
<comment type="similarity">
    <text evidence="2">Belongs to the intradiol ring-cleavage dioxygenase family.</text>
</comment>
<keyword evidence="6" id="KW-0408">Iron</keyword>
<evidence type="ECO:0000256" key="2">
    <source>
        <dbReference type="ARBA" id="ARBA00007825"/>
    </source>
</evidence>
<organism evidence="8 9">
    <name type="scientific">Vanrija albida</name>
    <dbReference type="NCBI Taxonomy" id="181172"/>
    <lineage>
        <taxon>Eukaryota</taxon>
        <taxon>Fungi</taxon>
        <taxon>Dikarya</taxon>
        <taxon>Basidiomycota</taxon>
        <taxon>Agaricomycotina</taxon>
        <taxon>Tremellomycetes</taxon>
        <taxon>Trichosporonales</taxon>
        <taxon>Trichosporonaceae</taxon>
        <taxon>Vanrija</taxon>
    </lineage>
</organism>
<accession>A0ABR3Q428</accession>
<evidence type="ECO:0000256" key="6">
    <source>
        <dbReference type="ARBA" id="ARBA00023004"/>
    </source>
</evidence>
<dbReference type="Gene3D" id="2.60.130.10">
    <property type="entry name" value="Aromatic compound dioxygenase"/>
    <property type="match status" value="1"/>
</dbReference>
<dbReference type="PROSITE" id="PS00083">
    <property type="entry name" value="INTRADIOL_DIOXYGENAS"/>
    <property type="match status" value="1"/>
</dbReference>
<evidence type="ECO:0000313" key="8">
    <source>
        <dbReference type="EMBL" id="KAL1409423.1"/>
    </source>
</evidence>